<dbReference type="RefSeq" id="WP_170267975.1">
    <property type="nucleotide sequence ID" value="NZ_BJZU01000126.1"/>
</dbReference>
<proteinExistence type="predicted"/>
<accession>A0A512JA67</accession>
<protein>
    <submittedName>
        <fullName evidence="1">Uncharacterized protein</fullName>
    </submittedName>
</protein>
<dbReference type="EMBL" id="BJZU01000126">
    <property type="protein sequence ID" value="GEP06850.1"/>
    <property type="molecule type" value="Genomic_DNA"/>
</dbReference>
<sequence>MAAEVLALIAIDCAGCSAALAQRACSPSLEPEIQHGVAWMSRCLLVAGAGFLVWSKAI</sequence>
<dbReference type="AlphaFoldDB" id="A0A512JA67"/>
<reference evidence="2" key="1">
    <citation type="journal article" date="2014" name="Int. J. Syst. Evol. Microbiol.">
        <title>Complete genome of a new Firmicutes species belonging to the dominant human colonic microbiota ('Ruminococcus bicirculans') reveals two chromosomes and a selective capacity to utilize plant glucans.</title>
        <authorList>
            <consortium name="NISC Comparative Sequencing Program"/>
            <person name="Wegmann U."/>
            <person name="Louis P."/>
            <person name="Goesmann A."/>
            <person name="Henrissat B."/>
            <person name="Duncan S.H."/>
            <person name="Flint H.J."/>
        </authorList>
    </citation>
    <scope>NUCLEOTIDE SEQUENCE</scope>
    <source>
        <strain evidence="2">NBRC 107715</strain>
    </source>
</reference>
<gene>
    <name evidence="2" type="ORF">GCM10007888_59520</name>
    <name evidence="1" type="ORF">MOX02_48880</name>
</gene>
<reference evidence="2" key="4">
    <citation type="submission" date="2023-01" db="EMBL/GenBank/DDBJ databases">
        <title>Draft genome sequence of Methylobacterium oxalidis strain NBRC 107715.</title>
        <authorList>
            <person name="Sun Q."/>
            <person name="Mori K."/>
        </authorList>
    </citation>
    <scope>NUCLEOTIDE SEQUENCE</scope>
    <source>
        <strain evidence="2">NBRC 107715</strain>
    </source>
</reference>
<reference evidence="4" key="2">
    <citation type="journal article" date="2019" name="Int. J. Syst. Evol. Microbiol.">
        <title>The Global Catalogue of Microorganisms (GCM) 10K type strain sequencing project: providing services to taxonomists for standard genome sequencing and annotation.</title>
        <authorList>
            <consortium name="The Broad Institute Genomics Platform"/>
            <consortium name="The Broad Institute Genome Sequencing Center for Infectious Disease"/>
            <person name="Wu L."/>
            <person name="Ma J."/>
        </authorList>
    </citation>
    <scope>NUCLEOTIDE SEQUENCE [LARGE SCALE GENOMIC DNA]</scope>
    <source>
        <strain evidence="4">NBRC 107715</strain>
    </source>
</reference>
<evidence type="ECO:0000313" key="1">
    <source>
        <dbReference type="EMBL" id="GEP06850.1"/>
    </source>
</evidence>
<dbReference type="EMBL" id="BSPK01000114">
    <property type="protein sequence ID" value="GLS67568.1"/>
    <property type="molecule type" value="Genomic_DNA"/>
</dbReference>
<dbReference type="Proteomes" id="UP001156856">
    <property type="component" value="Unassembled WGS sequence"/>
</dbReference>
<comment type="caution">
    <text evidence="1">The sequence shown here is derived from an EMBL/GenBank/DDBJ whole genome shotgun (WGS) entry which is preliminary data.</text>
</comment>
<keyword evidence="4" id="KW-1185">Reference proteome</keyword>
<dbReference type="Proteomes" id="UP000321960">
    <property type="component" value="Unassembled WGS sequence"/>
</dbReference>
<evidence type="ECO:0000313" key="3">
    <source>
        <dbReference type="Proteomes" id="UP000321960"/>
    </source>
</evidence>
<organism evidence="1 3">
    <name type="scientific">Methylobacterium oxalidis</name>
    <dbReference type="NCBI Taxonomy" id="944322"/>
    <lineage>
        <taxon>Bacteria</taxon>
        <taxon>Pseudomonadati</taxon>
        <taxon>Pseudomonadota</taxon>
        <taxon>Alphaproteobacteria</taxon>
        <taxon>Hyphomicrobiales</taxon>
        <taxon>Methylobacteriaceae</taxon>
        <taxon>Methylobacterium</taxon>
    </lineage>
</organism>
<name>A0A512JA67_9HYPH</name>
<reference evidence="1 3" key="3">
    <citation type="submission" date="2019-07" db="EMBL/GenBank/DDBJ databases">
        <title>Whole genome shotgun sequence of Methylobacterium oxalidis NBRC 107715.</title>
        <authorList>
            <person name="Hosoyama A."/>
            <person name="Uohara A."/>
            <person name="Ohji S."/>
            <person name="Ichikawa N."/>
        </authorList>
    </citation>
    <scope>NUCLEOTIDE SEQUENCE [LARGE SCALE GENOMIC DNA]</scope>
    <source>
        <strain evidence="1 3">NBRC 107715</strain>
    </source>
</reference>
<evidence type="ECO:0000313" key="4">
    <source>
        <dbReference type="Proteomes" id="UP001156856"/>
    </source>
</evidence>
<evidence type="ECO:0000313" key="2">
    <source>
        <dbReference type="EMBL" id="GLS67568.1"/>
    </source>
</evidence>